<dbReference type="CDD" id="cd13578">
    <property type="entry name" value="PBP2_Bug27"/>
    <property type="match status" value="1"/>
</dbReference>
<dbReference type="PANTHER" id="PTHR42928">
    <property type="entry name" value="TRICARBOXYLATE-BINDING PROTEIN"/>
    <property type="match status" value="1"/>
</dbReference>
<dbReference type="SUPFAM" id="SSF53850">
    <property type="entry name" value="Periplasmic binding protein-like II"/>
    <property type="match status" value="1"/>
</dbReference>
<dbReference type="Pfam" id="PF03401">
    <property type="entry name" value="TctC"/>
    <property type="match status" value="1"/>
</dbReference>
<feature type="chain" id="PRO_5020911290" evidence="2">
    <location>
        <begin position="25"/>
        <end position="324"/>
    </location>
</feature>
<dbReference type="InterPro" id="IPR042100">
    <property type="entry name" value="Bug_dom1"/>
</dbReference>
<dbReference type="AlphaFoldDB" id="A0A4V3DXY4"/>
<dbReference type="PANTHER" id="PTHR42928:SF5">
    <property type="entry name" value="BLR1237 PROTEIN"/>
    <property type="match status" value="1"/>
</dbReference>
<feature type="signal peptide" evidence="2">
    <location>
        <begin position="1"/>
        <end position="24"/>
    </location>
</feature>
<dbReference type="PIRSF" id="PIRSF017082">
    <property type="entry name" value="YflP"/>
    <property type="match status" value="1"/>
</dbReference>
<dbReference type="Gene3D" id="3.40.190.150">
    <property type="entry name" value="Bordetella uptake gene, domain 1"/>
    <property type="match status" value="1"/>
</dbReference>
<keyword evidence="2" id="KW-0732">Signal</keyword>
<proteinExistence type="inferred from homology"/>
<accession>A0A4V3DXY4</accession>
<dbReference type="Proteomes" id="UP000295122">
    <property type="component" value="Unassembled WGS sequence"/>
</dbReference>
<name>A0A4V3DXY4_9HYPH</name>
<sequence>MRRSSLFRTALACAALVAAFAAEAQAPWPSRPIKLVVGFAAGGSTDVTARLIAQALSERLGQQVIVENRGGAGGNIGADAVAKAEPDGYTLLLTTSTTHATNPSLYKSLPFDVRKDFAPITLTAFIPNLLVIHPSVPATTIDELVAYAKANPDKLTYGSAGNGSSQHLSAELFKSLAGIRMTHAPYRGGAPAVTDLLAGNIQVLFAPLVEVLQHVEDGRLKALGVTTAKRSPLLPNAPAIGERLPGYEVALWNGLLGPAKLPKDIVERVNKEAVASLRSDDLKAKLAKQGSEPVGNTPDEFRAFIEAELVKWKKLVEISGAQVQ</sequence>
<keyword evidence="4" id="KW-1185">Reference proteome</keyword>
<gene>
    <name evidence="3" type="ORF">EV668_3350</name>
</gene>
<dbReference type="RefSeq" id="WP_133771939.1">
    <property type="nucleotide sequence ID" value="NZ_SNZR01000013.1"/>
</dbReference>
<dbReference type="EMBL" id="SNZR01000013">
    <property type="protein sequence ID" value="TDR90499.1"/>
    <property type="molecule type" value="Genomic_DNA"/>
</dbReference>
<comment type="caution">
    <text evidence="3">The sequence shown here is derived from an EMBL/GenBank/DDBJ whole genome shotgun (WGS) entry which is preliminary data.</text>
</comment>
<evidence type="ECO:0000256" key="2">
    <source>
        <dbReference type="SAM" id="SignalP"/>
    </source>
</evidence>
<keyword evidence="3" id="KW-0675">Receptor</keyword>
<evidence type="ECO:0000313" key="4">
    <source>
        <dbReference type="Proteomes" id="UP000295122"/>
    </source>
</evidence>
<evidence type="ECO:0000313" key="3">
    <source>
        <dbReference type="EMBL" id="TDR90499.1"/>
    </source>
</evidence>
<protein>
    <submittedName>
        <fullName evidence="3">Tripartite-type tricarboxylate transporter receptor subunit TctC</fullName>
    </submittedName>
</protein>
<dbReference type="InterPro" id="IPR005064">
    <property type="entry name" value="BUG"/>
</dbReference>
<organism evidence="3 4">
    <name type="scientific">Enterovirga rhinocerotis</name>
    <dbReference type="NCBI Taxonomy" id="1339210"/>
    <lineage>
        <taxon>Bacteria</taxon>
        <taxon>Pseudomonadati</taxon>
        <taxon>Pseudomonadota</taxon>
        <taxon>Alphaproteobacteria</taxon>
        <taxon>Hyphomicrobiales</taxon>
        <taxon>Methylobacteriaceae</taxon>
        <taxon>Enterovirga</taxon>
    </lineage>
</organism>
<dbReference type="Gene3D" id="3.40.190.10">
    <property type="entry name" value="Periplasmic binding protein-like II"/>
    <property type="match status" value="1"/>
</dbReference>
<evidence type="ECO:0000256" key="1">
    <source>
        <dbReference type="ARBA" id="ARBA00006987"/>
    </source>
</evidence>
<comment type="similarity">
    <text evidence="1">Belongs to the UPF0065 (bug) family.</text>
</comment>
<reference evidence="3 4" key="1">
    <citation type="submission" date="2019-03" db="EMBL/GenBank/DDBJ databases">
        <title>Genomic Encyclopedia of Type Strains, Phase IV (KMG-IV): sequencing the most valuable type-strain genomes for metagenomic binning, comparative biology and taxonomic classification.</title>
        <authorList>
            <person name="Goeker M."/>
        </authorList>
    </citation>
    <scope>NUCLEOTIDE SEQUENCE [LARGE SCALE GENOMIC DNA]</scope>
    <source>
        <strain evidence="3 4">DSM 25903</strain>
    </source>
</reference>
<dbReference type="OrthoDB" id="7374807at2"/>